<organism evidence="5 6">
    <name type="scientific">Meristemomyces frigidus</name>
    <dbReference type="NCBI Taxonomy" id="1508187"/>
    <lineage>
        <taxon>Eukaryota</taxon>
        <taxon>Fungi</taxon>
        <taxon>Dikarya</taxon>
        <taxon>Ascomycota</taxon>
        <taxon>Pezizomycotina</taxon>
        <taxon>Dothideomycetes</taxon>
        <taxon>Dothideomycetidae</taxon>
        <taxon>Mycosphaerellales</taxon>
        <taxon>Teratosphaeriaceae</taxon>
        <taxon>Meristemomyces</taxon>
    </lineage>
</organism>
<evidence type="ECO:0000313" key="5">
    <source>
        <dbReference type="EMBL" id="KAK5114712.1"/>
    </source>
</evidence>
<feature type="transmembrane region" description="Helical" evidence="4">
    <location>
        <begin position="211"/>
        <end position="233"/>
    </location>
</feature>
<comment type="subcellular location">
    <subcellularLocation>
        <location evidence="1">Membrane</location>
        <topology evidence="1">Multi-pass membrane protein</topology>
    </subcellularLocation>
</comment>
<dbReference type="InterPro" id="IPR050327">
    <property type="entry name" value="Proton-linked_MCT"/>
</dbReference>
<evidence type="ECO:0000256" key="4">
    <source>
        <dbReference type="SAM" id="Phobius"/>
    </source>
</evidence>
<comment type="caution">
    <text evidence="5">The sequence shown here is derived from an EMBL/GenBank/DDBJ whole genome shotgun (WGS) entry which is preliminary data.</text>
</comment>
<feature type="transmembrane region" description="Helical" evidence="4">
    <location>
        <begin position="245"/>
        <end position="265"/>
    </location>
</feature>
<comment type="similarity">
    <text evidence="2">Belongs to the major facilitator superfamily. Monocarboxylate porter (TC 2.A.1.13) family.</text>
</comment>
<feature type="compositionally biased region" description="Polar residues" evidence="3">
    <location>
        <begin position="13"/>
        <end position="53"/>
    </location>
</feature>
<name>A0AAN7TMH7_9PEZI</name>
<dbReference type="PANTHER" id="PTHR11360">
    <property type="entry name" value="MONOCARBOXYLATE TRANSPORTER"/>
    <property type="match status" value="1"/>
</dbReference>
<dbReference type="Gene3D" id="1.20.1250.20">
    <property type="entry name" value="MFS general substrate transporter like domains"/>
    <property type="match status" value="2"/>
</dbReference>
<evidence type="ECO:0008006" key="7">
    <source>
        <dbReference type="Google" id="ProtNLM"/>
    </source>
</evidence>
<feature type="transmembrane region" description="Helical" evidence="4">
    <location>
        <begin position="372"/>
        <end position="394"/>
    </location>
</feature>
<gene>
    <name evidence="5" type="ORF">LTR62_002286</name>
</gene>
<dbReference type="SUPFAM" id="SSF103473">
    <property type="entry name" value="MFS general substrate transporter"/>
    <property type="match status" value="1"/>
</dbReference>
<feature type="transmembrane region" description="Helical" evidence="4">
    <location>
        <begin position="504"/>
        <end position="527"/>
    </location>
</feature>
<protein>
    <recommendedName>
        <fullName evidence="7">MFS general substrate transporter</fullName>
    </recommendedName>
</protein>
<dbReference type="PANTHER" id="PTHR11360:SF234">
    <property type="entry name" value="MFS-TYPE TRANSPORTER DBAD-RELATED"/>
    <property type="match status" value="1"/>
</dbReference>
<keyword evidence="4" id="KW-0472">Membrane</keyword>
<keyword evidence="4" id="KW-0812">Transmembrane</keyword>
<feature type="transmembrane region" description="Helical" evidence="4">
    <location>
        <begin position="148"/>
        <end position="168"/>
    </location>
</feature>
<accession>A0AAN7TMH7</accession>
<evidence type="ECO:0000256" key="2">
    <source>
        <dbReference type="ARBA" id="ARBA00006727"/>
    </source>
</evidence>
<keyword evidence="4" id="KW-1133">Transmembrane helix</keyword>
<dbReference type="EMBL" id="JAVRRL010000016">
    <property type="protein sequence ID" value="KAK5114712.1"/>
    <property type="molecule type" value="Genomic_DNA"/>
</dbReference>
<evidence type="ECO:0000256" key="1">
    <source>
        <dbReference type="ARBA" id="ARBA00004141"/>
    </source>
</evidence>
<evidence type="ECO:0000313" key="6">
    <source>
        <dbReference type="Proteomes" id="UP001310890"/>
    </source>
</evidence>
<evidence type="ECO:0000256" key="3">
    <source>
        <dbReference type="SAM" id="MobiDB-lite"/>
    </source>
</evidence>
<feature type="transmembrane region" description="Helical" evidence="4">
    <location>
        <begin position="277"/>
        <end position="297"/>
    </location>
</feature>
<dbReference type="GO" id="GO:0022857">
    <property type="term" value="F:transmembrane transporter activity"/>
    <property type="evidence" value="ECO:0007669"/>
    <property type="project" value="InterPro"/>
</dbReference>
<dbReference type="Proteomes" id="UP001310890">
    <property type="component" value="Unassembled WGS sequence"/>
</dbReference>
<dbReference type="InterPro" id="IPR036259">
    <property type="entry name" value="MFS_trans_sf"/>
</dbReference>
<feature type="region of interest" description="Disordered" evidence="3">
    <location>
        <begin position="10"/>
        <end position="92"/>
    </location>
</feature>
<feature type="transmembrane region" description="Helical" evidence="4">
    <location>
        <begin position="471"/>
        <end position="492"/>
    </location>
</feature>
<feature type="transmembrane region" description="Helical" evidence="4">
    <location>
        <begin position="325"/>
        <end position="352"/>
    </location>
</feature>
<dbReference type="Pfam" id="PF07690">
    <property type="entry name" value="MFS_1"/>
    <property type="match status" value="1"/>
</dbReference>
<feature type="compositionally biased region" description="Polar residues" evidence="3">
    <location>
        <begin position="64"/>
        <end position="78"/>
    </location>
</feature>
<feature type="transmembrane region" description="Helical" evidence="4">
    <location>
        <begin position="180"/>
        <end position="199"/>
    </location>
</feature>
<sequence length="535" mass="57256">MLLTIFTRHRSHSTTTLATSPSRMSSDPLNISMSEAPTNNASLGMESSETLGTRASKYSRRQSSENVQASASKESATVRTVHEDDELESGSAPISRTEQCWPREWRAYAALTACFMLMFNSWGLINSFGTYATYYHDPTTKTNPGQGFVRINSIGGMQIFLVLLFSCFVGRLTDANHHGLVLSVGTSLLAVALFAQASVAVHQPSENTTYAILMATQGILGGMGFSTFFVTSSQMAATWFRAKKPLTLGIVACGASVGGAVYSSTFKLVELAHGYKTATVAIGLIAISTSIVAVIFAKPPPSEKSPTLIWRFSTFWDKHAFQNAAYVWFAVGFGFICLGLYPSIFALEPWAFQKKLGFPGKVRPSELRKDTLATFALLSIFNGCSFLGRLLSGVSAQYADKHGSGALHIHIGVVATAVILVLGMWLVTATSACAEAYVVIYGAISGAVIGLPAATISHIIGNSNEVGQRKLGNWVGILYTIGSVPAMAGVLICGKLADAYMTTYTPVIVFCGVSYFLAACCMVIAAFKLGRRRVG</sequence>
<dbReference type="GO" id="GO:0016020">
    <property type="term" value="C:membrane"/>
    <property type="evidence" value="ECO:0007669"/>
    <property type="project" value="UniProtKB-SubCell"/>
</dbReference>
<feature type="transmembrane region" description="Helical" evidence="4">
    <location>
        <begin position="105"/>
        <end position="128"/>
    </location>
</feature>
<feature type="transmembrane region" description="Helical" evidence="4">
    <location>
        <begin position="438"/>
        <end position="459"/>
    </location>
</feature>
<proteinExistence type="inferred from homology"/>
<feature type="transmembrane region" description="Helical" evidence="4">
    <location>
        <begin position="406"/>
        <end position="426"/>
    </location>
</feature>
<dbReference type="AlphaFoldDB" id="A0AAN7TMH7"/>
<reference evidence="5" key="1">
    <citation type="submission" date="2023-08" db="EMBL/GenBank/DDBJ databases">
        <title>Black Yeasts Isolated from many extreme environments.</title>
        <authorList>
            <person name="Coleine C."/>
            <person name="Stajich J.E."/>
            <person name="Selbmann L."/>
        </authorList>
    </citation>
    <scope>NUCLEOTIDE SEQUENCE</scope>
    <source>
        <strain evidence="5">CCFEE 5401</strain>
    </source>
</reference>
<dbReference type="InterPro" id="IPR011701">
    <property type="entry name" value="MFS"/>
</dbReference>